<keyword evidence="3" id="KW-1185">Reference proteome</keyword>
<feature type="compositionally biased region" description="Low complexity" evidence="1">
    <location>
        <begin position="116"/>
        <end position="127"/>
    </location>
</feature>
<feature type="region of interest" description="Disordered" evidence="1">
    <location>
        <begin position="1"/>
        <end position="29"/>
    </location>
</feature>
<proteinExistence type="predicted"/>
<sequence length="486" mass="53499">MLPGPGPRAPAGTLSLSSTATLGPGAPTKEEKDEFLRLYHQWNALENMPERLEATKQQLGRMMGVIQSRTATETRLRNLAATQQREQERVGKQLLTRLAPKGSRRHARWVETLKKATSSAEEAAQSSHRLDQAKKEHQRLETLRTDLVRQQIEAQSLAAQLETIGQKLFPRDASQPVLDRLAQEVDVLMLMQRLVPLEAQREKRARVALLEAETRLNKAQQVLRDVLQLSIRLGHANDSRDRLLPASVSKMTKMATPLLLRAKSELGDFYTWMAKARMRQALVHHAPTVDLIDLSHLPGKRANSLDGTGLQKAIERHFSDGQHAVSFLQNEIRISKAREKALYAYTNELGETVRVAQARVRAAQACVLEADSSAAATNLAKYEAQLAPAPGDVGRVPTGAAAKAAAEAEAEREAAAKEAGMADLETSTTVTSFSLTSTMVSVPGASPESYRLALARLHHVLAQGDVDARTDHEDEDLPWHMHALGF</sequence>
<evidence type="ECO:0000256" key="1">
    <source>
        <dbReference type="SAM" id="MobiDB-lite"/>
    </source>
</evidence>
<dbReference type="Proteomes" id="UP001214415">
    <property type="component" value="Chromosome 2"/>
</dbReference>
<dbReference type="EMBL" id="CP119901">
    <property type="protein sequence ID" value="WFD22283.1"/>
    <property type="molecule type" value="Genomic_DNA"/>
</dbReference>
<dbReference type="AlphaFoldDB" id="A0AAF0IZA1"/>
<feature type="region of interest" description="Disordered" evidence="1">
    <location>
        <begin position="115"/>
        <end position="136"/>
    </location>
</feature>
<protein>
    <submittedName>
        <fullName evidence="2">Uncharacterized protein</fullName>
    </submittedName>
</protein>
<reference evidence="2" key="1">
    <citation type="submission" date="2023-03" db="EMBL/GenBank/DDBJ databases">
        <title>Mating type loci evolution in Malassezia.</title>
        <authorList>
            <person name="Coelho M.A."/>
        </authorList>
    </citation>
    <scope>NUCLEOTIDE SEQUENCE</scope>
    <source>
        <strain evidence="2">CBS 12830</strain>
    </source>
</reference>
<evidence type="ECO:0000313" key="3">
    <source>
        <dbReference type="Proteomes" id="UP001214415"/>
    </source>
</evidence>
<gene>
    <name evidence="2" type="ORF">MEQU1_000949</name>
</gene>
<evidence type="ECO:0000313" key="2">
    <source>
        <dbReference type="EMBL" id="WFD22283.1"/>
    </source>
</evidence>
<organism evidence="2 3">
    <name type="scientific">Malassezia equina</name>
    <dbReference type="NCBI Taxonomy" id="1381935"/>
    <lineage>
        <taxon>Eukaryota</taxon>
        <taxon>Fungi</taxon>
        <taxon>Dikarya</taxon>
        <taxon>Basidiomycota</taxon>
        <taxon>Ustilaginomycotina</taxon>
        <taxon>Malasseziomycetes</taxon>
        <taxon>Malasseziales</taxon>
        <taxon>Malasseziaceae</taxon>
        <taxon>Malassezia</taxon>
    </lineage>
</organism>
<accession>A0AAF0IZA1</accession>
<name>A0AAF0IZA1_9BASI</name>